<feature type="transmembrane region" description="Helical" evidence="1">
    <location>
        <begin position="17"/>
        <end position="42"/>
    </location>
</feature>
<feature type="non-terminal residue" evidence="2">
    <location>
        <position position="1"/>
    </location>
</feature>
<keyword evidence="1" id="KW-0472">Membrane</keyword>
<keyword evidence="3" id="KW-1185">Reference proteome</keyword>
<keyword evidence="1" id="KW-0812">Transmembrane</keyword>
<organism evidence="2 3">
    <name type="scientific">Allacma fusca</name>
    <dbReference type="NCBI Taxonomy" id="39272"/>
    <lineage>
        <taxon>Eukaryota</taxon>
        <taxon>Metazoa</taxon>
        <taxon>Ecdysozoa</taxon>
        <taxon>Arthropoda</taxon>
        <taxon>Hexapoda</taxon>
        <taxon>Collembola</taxon>
        <taxon>Symphypleona</taxon>
        <taxon>Sminthuridae</taxon>
        <taxon>Allacma</taxon>
    </lineage>
</organism>
<evidence type="ECO:0000313" key="3">
    <source>
        <dbReference type="Proteomes" id="UP000708208"/>
    </source>
</evidence>
<protein>
    <submittedName>
        <fullName evidence="2">Uncharacterized protein</fullName>
    </submittedName>
</protein>
<dbReference type="EMBL" id="CAJVCH010189122">
    <property type="protein sequence ID" value="CAG7730112.1"/>
    <property type="molecule type" value="Genomic_DNA"/>
</dbReference>
<keyword evidence="1" id="KW-1133">Transmembrane helix</keyword>
<evidence type="ECO:0000313" key="2">
    <source>
        <dbReference type="EMBL" id="CAG7730112.1"/>
    </source>
</evidence>
<comment type="caution">
    <text evidence="2">The sequence shown here is derived from an EMBL/GenBank/DDBJ whole genome shotgun (WGS) entry which is preliminary data.</text>
</comment>
<evidence type="ECO:0000256" key="1">
    <source>
        <dbReference type="SAM" id="Phobius"/>
    </source>
</evidence>
<proteinExistence type="predicted"/>
<dbReference type="Proteomes" id="UP000708208">
    <property type="component" value="Unassembled WGS sequence"/>
</dbReference>
<accession>A0A8J2P8I9</accession>
<feature type="transmembrane region" description="Helical" evidence="1">
    <location>
        <begin position="95"/>
        <end position="118"/>
    </location>
</feature>
<sequence>SDQKSYEPSIQKNRPTLYFIGICLISAPVSLMVLITSVMYYISVNIAGTTTYTGVVMAKTRKWVRGNSYWSPPVHFIRSFNWDFLLSLSLHKEGVFYFITILPLFIHDFSGCGTGSIIQYGS</sequence>
<name>A0A8J2P8I9_9HEXA</name>
<reference evidence="2" key="1">
    <citation type="submission" date="2021-06" db="EMBL/GenBank/DDBJ databases">
        <authorList>
            <person name="Hodson N. C."/>
            <person name="Mongue J. A."/>
            <person name="Jaron S. K."/>
        </authorList>
    </citation>
    <scope>NUCLEOTIDE SEQUENCE</scope>
</reference>
<dbReference type="AlphaFoldDB" id="A0A8J2P8I9"/>
<gene>
    <name evidence="2" type="ORF">AFUS01_LOCUS18782</name>
</gene>